<evidence type="ECO:0000313" key="2">
    <source>
        <dbReference type="Proteomes" id="UP000271098"/>
    </source>
</evidence>
<dbReference type="WBParaSite" id="GPUH_0001967601-mRNA-1">
    <property type="protein sequence ID" value="GPUH_0001967601-mRNA-1"/>
    <property type="gene ID" value="GPUH_0001967601"/>
</dbReference>
<name>A0A183EFB0_9BILA</name>
<dbReference type="EMBL" id="UYRT01088906">
    <property type="protein sequence ID" value="VDN34294.1"/>
    <property type="molecule type" value="Genomic_DNA"/>
</dbReference>
<protein>
    <submittedName>
        <fullName evidence="3">Esterase</fullName>
    </submittedName>
</protein>
<gene>
    <name evidence="1" type="ORF">GPUH_LOCUS19652</name>
</gene>
<evidence type="ECO:0000313" key="1">
    <source>
        <dbReference type="EMBL" id="VDN34294.1"/>
    </source>
</evidence>
<accession>A0A183EFB0</accession>
<sequence>MPALWFGYSELWRFRIYALIDAEFWPSSGVDSKMTPFIQVSVFWDLDITAAFGSIWEGKWRDFLCPKPTTVPLLYLVPGLGPTSRVNLQQILDLHLGL</sequence>
<keyword evidence="2" id="KW-1185">Reference proteome</keyword>
<organism evidence="3">
    <name type="scientific">Gongylonema pulchrum</name>
    <dbReference type="NCBI Taxonomy" id="637853"/>
    <lineage>
        <taxon>Eukaryota</taxon>
        <taxon>Metazoa</taxon>
        <taxon>Ecdysozoa</taxon>
        <taxon>Nematoda</taxon>
        <taxon>Chromadorea</taxon>
        <taxon>Rhabditida</taxon>
        <taxon>Spirurina</taxon>
        <taxon>Spiruromorpha</taxon>
        <taxon>Spiruroidea</taxon>
        <taxon>Gongylonematidae</taxon>
        <taxon>Gongylonema</taxon>
    </lineage>
</organism>
<evidence type="ECO:0000313" key="3">
    <source>
        <dbReference type="WBParaSite" id="GPUH_0001967601-mRNA-1"/>
    </source>
</evidence>
<reference evidence="3" key="1">
    <citation type="submission" date="2016-06" db="UniProtKB">
        <authorList>
            <consortium name="WormBaseParasite"/>
        </authorList>
    </citation>
    <scope>IDENTIFICATION</scope>
</reference>
<dbReference type="Proteomes" id="UP000271098">
    <property type="component" value="Unassembled WGS sequence"/>
</dbReference>
<reference evidence="1 2" key="2">
    <citation type="submission" date="2018-11" db="EMBL/GenBank/DDBJ databases">
        <authorList>
            <consortium name="Pathogen Informatics"/>
        </authorList>
    </citation>
    <scope>NUCLEOTIDE SEQUENCE [LARGE SCALE GENOMIC DNA]</scope>
</reference>
<dbReference type="AlphaFoldDB" id="A0A183EFB0"/>
<proteinExistence type="predicted"/>